<dbReference type="Gene3D" id="3.40.630.30">
    <property type="match status" value="1"/>
</dbReference>
<dbReference type="PROSITE" id="PS51186">
    <property type="entry name" value="GNAT"/>
    <property type="match status" value="1"/>
</dbReference>
<dbReference type="EMBL" id="CYXV01000016">
    <property type="protein sequence ID" value="CUN16219.1"/>
    <property type="molecule type" value="Genomic_DNA"/>
</dbReference>
<accession>A0A173UMS5</accession>
<dbReference type="SUPFAM" id="SSF55729">
    <property type="entry name" value="Acyl-CoA N-acyltransferases (Nat)"/>
    <property type="match status" value="1"/>
</dbReference>
<feature type="domain" description="N-acetyltransferase" evidence="1">
    <location>
        <begin position="8"/>
        <end position="171"/>
    </location>
</feature>
<dbReference type="AlphaFoldDB" id="A0A173UMS5"/>
<organism evidence="2 3">
    <name type="scientific">Roseburia faecis</name>
    <dbReference type="NCBI Taxonomy" id="301302"/>
    <lineage>
        <taxon>Bacteria</taxon>
        <taxon>Bacillati</taxon>
        <taxon>Bacillota</taxon>
        <taxon>Clostridia</taxon>
        <taxon>Lachnospirales</taxon>
        <taxon>Lachnospiraceae</taxon>
        <taxon>Roseburia</taxon>
    </lineage>
</organism>
<gene>
    <name evidence="2" type="ORF">ERS852420_03117</name>
</gene>
<sequence length="177" mass="20586">MWLETNRLIIRSIQRGDEIIFSGMSQDGSLSQVGFDANCSEWINDWIEEALKLTNNDNPRENYIPCTVILKETEEVIGSVGSTYYEDVDKVGICYFIGTPFRKKGYMTEAINAYVQFFFKQYSESEIIATILDANTPSWKVAEKSGFNLIEKKMYKDIDDEKEELYRFYVIRGQEDK</sequence>
<proteinExistence type="predicted"/>
<dbReference type="InterPro" id="IPR051531">
    <property type="entry name" value="N-acetyltransferase"/>
</dbReference>
<dbReference type="InterPro" id="IPR016181">
    <property type="entry name" value="Acyl_CoA_acyltransferase"/>
</dbReference>
<dbReference type="GO" id="GO:0016747">
    <property type="term" value="F:acyltransferase activity, transferring groups other than amino-acyl groups"/>
    <property type="evidence" value="ECO:0007669"/>
    <property type="project" value="InterPro"/>
</dbReference>
<dbReference type="PANTHER" id="PTHR43792">
    <property type="entry name" value="GNAT FAMILY, PUTATIVE (AFU_ORTHOLOGUE AFUA_3G00765)-RELATED-RELATED"/>
    <property type="match status" value="1"/>
</dbReference>
<name>A0A173UMS5_9FIRM</name>
<dbReference type="RefSeq" id="WP_055264023.1">
    <property type="nucleotide sequence ID" value="NZ_CP184331.1"/>
</dbReference>
<evidence type="ECO:0000313" key="2">
    <source>
        <dbReference type="EMBL" id="CUN16219.1"/>
    </source>
</evidence>
<dbReference type="InterPro" id="IPR000182">
    <property type="entry name" value="GNAT_dom"/>
</dbReference>
<dbReference type="Pfam" id="PF13302">
    <property type="entry name" value="Acetyltransf_3"/>
    <property type="match status" value="1"/>
</dbReference>
<dbReference type="Proteomes" id="UP000095495">
    <property type="component" value="Unassembled WGS sequence"/>
</dbReference>
<dbReference type="PANTHER" id="PTHR43792:SF1">
    <property type="entry name" value="N-ACETYLTRANSFERASE DOMAIN-CONTAINING PROTEIN"/>
    <property type="match status" value="1"/>
</dbReference>
<reference evidence="2 3" key="1">
    <citation type="submission" date="2015-09" db="EMBL/GenBank/DDBJ databases">
        <authorList>
            <consortium name="Pathogen Informatics"/>
        </authorList>
    </citation>
    <scope>NUCLEOTIDE SEQUENCE [LARGE SCALE GENOMIC DNA]</scope>
    <source>
        <strain evidence="2 3">2789STDY5608863</strain>
    </source>
</reference>
<protein>
    <recommendedName>
        <fullName evidence="1">N-acetyltransferase domain-containing protein</fullName>
    </recommendedName>
</protein>
<evidence type="ECO:0000259" key="1">
    <source>
        <dbReference type="PROSITE" id="PS51186"/>
    </source>
</evidence>
<evidence type="ECO:0000313" key="3">
    <source>
        <dbReference type="Proteomes" id="UP000095495"/>
    </source>
</evidence>